<dbReference type="Proteomes" id="UP000000268">
    <property type="component" value="Chromosome"/>
</dbReference>
<feature type="transmembrane region" description="Helical" evidence="8">
    <location>
        <begin position="31"/>
        <end position="49"/>
    </location>
</feature>
<dbReference type="RefSeq" id="WP_012160861.1">
    <property type="nucleotide sequence ID" value="NC_009925.1"/>
</dbReference>
<dbReference type="GO" id="GO:0005886">
    <property type="term" value="C:plasma membrane"/>
    <property type="evidence" value="ECO:0007669"/>
    <property type="project" value="UniProtKB-SubCell"/>
</dbReference>
<dbReference type="Pfam" id="PF00999">
    <property type="entry name" value="Na_H_Exchanger"/>
    <property type="match status" value="1"/>
</dbReference>
<feature type="transmembrane region" description="Helical" evidence="8">
    <location>
        <begin position="92"/>
        <end position="112"/>
    </location>
</feature>
<dbReference type="InterPro" id="IPR006153">
    <property type="entry name" value="Cation/H_exchanger_TM"/>
</dbReference>
<feature type="transmembrane region" description="Helical" evidence="8">
    <location>
        <begin position="337"/>
        <end position="356"/>
    </location>
</feature>
<proteinExistence type="predicted"/>
<keyword evidence="11" id="KW-1185">Reference proteome</keyword>
<dbReference type="KEGG" id="amr:AM1_0162"/>
<gene>
    <name evidence="10" type="ordered locus">AM1_0162</name>
</gene>
<evidence type="ECO:0000256" key="4">
    <source>
        <dbReference type="ARBA" id="ARBA00022692"/>
    </source>
</evidence>
<evidence type="ECO:0000256" key="1">
    <source>
        <dbReference type="ARBA" id="ARBA00004651"/>
    </source>
</evidence>
<dbReference type="PANTHER" id="PTHR32507">
    <property type="entry name" value="NA(+)/H(+) ANTIPORTER 1"/>
    <property type="match status" value="1"/>
</dbReference>
<feature type="transmembrane region" description="Helical" evidence="8">
    <location>
        <begin position="305"/>
        <end position="325"/>
    </location>
</feature>
<dbReference type="GO" id="GO:0015297">
    <property type="term" value="F:antiporter activity"/>
    <property type="evidence" value="ECO:0007669"/>
    <property type="project" value="UniProtKB-KW"/>
</dbReference>
<evidence type="ECO:0000256" key="8">
    <source>
        <dbReference type="SAM" id="Phobius"/>
    </source>
</evidence>
<dbReference type="OrthoDB" id="9810759at2"/>
<dbReference type="EMBL" id="CP000828">
    <property type="protein sequence ID" value="ABW25248.1"/>
    <property type="molecule type" value="Genomic_DNA"/>
</dbReference>
<keyword evidence="7 8" id="KW-0472">Membrane</keyword>
<dbReference type="eggNOG" id="COG0025">
    <property type="taxonomic scope" value="Bacteria"/>
</dbReference>
<feature type="transmembrane region" description="Helical" evidence="8">
    <location>
        <begin position="368"/>
        <end position="394"/>
    </location>
</feature>
<evidence type="ECO:0000313" key="10">
    <source>
        <dbReference type="EMBL" id="ABW25248.1"/>
    </source>
</evidence>
<sequence>MILEAVTIISLFTLVFGSVSGRIEKSMITPPMIFATFGLLISPLVSQLLNLSVDSEVVDIIATTTLVFVLFTDASRIDFKLLKQQYQLPLRLLGIGLPLTILLGSGFAIALFPQLNIWEAAAVATILAPTDAALGQAVVNSPNVPVRIRQALNIESGLNDGICLPILLIFLSLAESAGGEQTVASWGGFALAQLIMGSVVGILVGYLGGQLIATTARTHWMTENYQRLSLLSLAALAFCLAEPLGGNGFIAAFCAGLTLGNTNRELCPRLYEYGETEGQFFILVTFVIFGGLMVLPVLTQIQGRVILYAVLSLTAARILSVSLSLVGMKLRWDTQLFLGWFGPRGVASILYVLMVLNREAIQGREQIFTIVVSTVLLSIFAHGLSAFPGANWYAQRVRKEQSLSKAEHLTVPTMPVRLPYRSSYRPAAARPVE</sequence>
<evidence type="ECO:0000256" key="5">
    <source>
        <dbReference type="ARBA" id="ARBA00022989"/>
    </source>
</evidence>
<dbReference type="GO" id="GO:1902600">
    <property type="term" value="P:proton transmembrane transport"/>
    <property type="evidence" value="ECO:0007669"/>
    <property type="project" value="InterPro"/>
</dbReference>
<reference evidence="10 11" key="1">
    <citation type="journal article" date="2008" name="Proc. Natl. Acad. Sci. U.S.A.">
        <title>Niche adaptation and genome expansion in the chlorophyll d-producing cyanobacterium Acaryochloris marina.</title>
        <authorList>
            <person name="Swingley W.D."/>
            <person name="Chen M."/>
            <person name="Cheung P.C."/>
            <person name="Conrad A.L."/>
            <person name="Dejesa L.C."/>
            <person name="Hao J."/>
            <person name="Honchak B.M."/>
            <person name="Karbach L.E."/>
            <person name="Kurdoglu A."/>
            <person name="Lahiri S."/>
            <person name="Mastrian S.D."/>
            <person name="Miyashita H."/>
            <person name="Page L."/>
            <person name="Ramakrishna P."/>
            <person name="Satoh S."/>
            <person name="Sattley W.M."/>
            <person name="Shimada Y."/>
            <person name="Taylor H.L."/>
            <person name="Tomo T."/>
            <person name="Tsuchiya T."/>
            <person name="Wang Z.T."/>
            <person name="Raymond J."/>
            <person name="Mimuro M."/>
            <person name="Blankenship R.E."/>
            <person name="Touchman J.W."/>
        </authorList>
    </citation>
    <scope>NUCLEOTIDE SEQUENCE [LARGE SCALE GENOMIC DNA]</scope>
    <source>
        <strain evidence="11">MBIC 11017</strain>
    </source>
</reference>
<dbReference type="PANTHER" id="PTHR32507:SF8">
    <property type="entry name" value="CNH1P"/>
    <property type="match status" value="1"/>
</dbReference>
<evidence type="ECO:0000256" key="2">
    <source>
        <dbReference type="ARBA" id="ARBA00022448"/>
    </source>
</evidence>
<feature type="transmembrane region" description="Helical" evidence="8">
    <location>
        <begin position="230"/>
        <end position="259"/>
    </location>
</feature>
<comment type="subcellular location">
    <subcellularLocation>
        <location evidence="1">Cell membrane</location>
        <topology evidence="1">Multi-pass membrane protein</topology>
    </subcellularLocation>
</comment>
<feature type="transmembrane region" description="Helical" evidence="8">
    <location>
        <begin position="157"/>
        <end position="174"/>
    </location>
</feature>
<keyword evidence="6" id="KW-0406">Ion transport</keyword>
<evidence type="ECO:0000256" key="7">
    <source>
        <dbReference type="ARBA" id="ARBA00023136"/>
    </source>
</evidence>
<dbReference type="AlphaFoldDB" id="B0C7I8"/>
<evidence type="ECO:0000256" key="6">
    <source>
        <dbReference type="ARBA" id="ARBA00023065"/>
    </source>
</evidence>
<dbReference type="STRING" id="329726.AM1_0162"/>
<evidence type="ECO:0000313" key="11">
    <source>
        <dbReference type="Proteomes" id="UP000000268"/>
    </source>
</evidence>
<accession>B0C7I8</accession>
<keyword evidence="2" id="KW-0813">Transport</keyword>
<keyword evidence="5 8" id="KW-1133">Transmembrane helix</keyword>
<keyword evidence="3" id="KW-0050">Antiport</keyword>
<protein>
    <submittedName>
        <fullName evidence="10">NhaP-type Na+/H+ and K+/H+ antiporter protein</fullName>
    </submittedName>
</protein>
<feature type="domain" description="Cation/H+ exchanger transmembrane" evidence="9">
    <location>
        <begin position="14"/>
        <end position="388"/>
    </location>
</feature>
<keyword evidence="4 8" id="KW-0812">Transmembrane</keyword>
<dbReference type="HOGENOM" id="CLU_008635_6_2_3"/>
<evidence type="ECO:0000259" key="9">
    <source>
        <dbReference type="Pfam" id="PF00999"/>
    </source>
</evidence>
<evidence type="ECO:0000256" key="3">
    <source>
        <dbReference type="ARBA" id="ARBA00022449"/>
    </source>
</evidence>
<name>B0C7I8_ACAM1</name>
<organism evidence="10 11">
    <name type="scientific">Acaryochloris marina (strain MBIC 11017)</name>
    <dbReference type="NCBI Taxonomy" id="329726"/>
    <lineage>
        <taxon>Bacteria</taxon>
        <taxon>Bacillati</taxon>
        <taxon>Cyanobacteriota</taxon>
        <taxon>Cyanophyceae</taxon>
        <taxon>Acaryochloridales</taxon>
        <taxon>Acaryochloridaceae</taxon>
        <taxon>Acaryochloris</taxon>
    </lineage>
</organism>
<feature type="transmembrane region" description="Helical" evidence="8">
    <location>
        <begin position="279"/>
        <end position="298"/>
    </location>
</feature>
<feature type="transmembrane region" description="Helical" evidence="8">
    <location>
        <begin position="186"/>
        <end position="209"/>
    </location>
</feature>